<feature type="region of interest" description="Disordered" evidence="6">
    <location>
        <begin position="179"/>
        <end position="208"/>
    </location>
</feature>
<sequence>MKLPTLPRLSSSYICNNCLLRTLPVSKSTTTTTTRRLYSSSSNPPPPPPAGYAPLPSRRLISLTGPDSTHYLQGVITANLSSPSNPRTSGFYAAFLNAQGRLLNDVFIYPYTDPGKEAGKGEGWLIEVDAKEVTVLAKHIKRYKLRAKFEVRVLEVGERGVWSAWSAWTEGGEGWTAHTLGGGSGVAGEKGNDNELDGGSGSGSEGTISCLDTRAPGMGRRLLLPGDQKPDVDADETTEDVYRVRRYLKGVAEGQDELVREQALPQESNVDFMGGIDYKKGCYVGQELTIRTHHRGVVRKRILPVMLYGMEDEVPSALEYDAGSELGAEGIPRETGIGRFEKRGRSAGKFLTGVGNVGLGLCRLETMTDVLVQGEAGGYKEGDEFKVEWEGSDGQGKALKIKAFVPSWHLKQ</sequence>
<evidence type="ECO:0000256" key="5">
    <source>
        <dbReference type="ARBA" id="ARBA00093637"/>
    </source>
</evidence>
<dbReference type="Proteomes" id="UP001595075">
    <property type="component" value="Unassembled WGS sequence"/>
</dbReference>
<dbReference type="SUPFAM" id="SSF103025">
    <property type="entry name" value="Folate-binding domain"/>
    <property type="match status" value="1"/>
</dbReference>
<comment type="caution">
    <text evidence="8">The sequence shown here is derived from an EMBL/GenBank/DDBJ whole genome shotgun (WGS) entry which is preliminary data.</text>
</comment>
<dbReference type="InterPro" id="IPR027266">
    <property type="entry name" value="TrmE/GcvT-like"/>
</dbReference>
<keyword evidence="3" id="KW-0496">Mitochondrion</keyword>
<comment type="similarity">
    <text evidence="4">Belongs to the GcvT family. CAF17/IBA57 subfamily.</text>
</comment>
<evidence type="ECO:0000256" key="6">
    <source>
        <dbReference type="SAM" id="MobiDB-lite"/>
    </source>
</evidence>
<evidence type="ECO:0000313" key="8">
    <source>
        <dbReference type="EMBL" id="KAL2075572.1"/>
    </source>
</evidence>
<dbReference type="InterPro" id="IPR057460">
    <property type="entry name" value="CAF17_C"/>
</dbReference>
<keyword evidence="9" id="KW-1185">Reference proteome</keyword>
<evidence type="ECO:0000313" key="9">
    <source>
        <dbReference type="Proteomes" id="UP001595075"/>
    </source>
</evidence>
<dbReference type="InterPro" id="IPR045179">
    <property type="entry name" value="YgfZ/GcvT"/>
</dbReference>
<evidence type="ECO:0000256" key="4">
    <source>
        <dbReference type="ARBA" id="ARBA00093447"/>
    </source>
</evidence>
<feature type="domain" description="CAF17 C-terminal" evidence="7">
    <location>
        <begin position="299"/>
        <end position="376"/>
    </location>
</feature>
<accession>A0ABR4D175</accession>
<name>A0ABR4D175_9HELO</name>
<feature type="region of interest" description="Disordered" evidence="6">
    <location>
        <begin position="30"/>
        <end position="55"/>
    </location>
</feature>
<dbReference type="PANTHER" id="PTHR22602">
    <property type="entry name" value="TRANSFERASE CAF17, MITOCHONDRIAL-RELATED"/>
    <property type="match status" value="1"/>
</dbReference>
<evidence type="ECO:0000256" key="3">
    <source>
        <dbReference type="ARBA" id="ARBA00023128"/>
    </source>
</evidence>
<reference evidence="8 9" key="1">
    <citation type="journal article" date="2024" name="Commun. Biol.">
        <title>Comparative genomic analysis of thermophilic fungi reveals convergent evolutionary adaptations and gene losses.</title>
        <authorList>
            <person name="Steindorff A.S."/>
            <person name="Aguilar-Pontes M.V."/>
            <person name="Robinson A.J."/>
            <person name="Andreopoulos B."/>
            <person name="LaButti K."/>
            <person name="Kuo A."/>
            <person name="Mondo S."/>
            <person name="Riley R."/>
            <person name="Otillar R."/>
            <person name="Haridas S."/>
            <person name="Lipzen A."/>
            <person name="Grimwood J."/>
            <person name="Schmutz J."/>
            <person name="Clum A."/>
            <person name="Reid I.D."/>
            <person name="Moisan M.C."/>
            <person name="Butler G."/>
            <person name="Nguyen T.T.M."/>
            <person name="Dewar K."/>
            <person name="Conant G."/>
            <person name="Drula E."/>
            <person name="Henrissat B."/>
            <person name="Hansel C."/>
            <person name="Singer S."/>
            <person name="Hutchinson M.I."/>
            <person name="de Vries R.P."/>
            <person name="Natvig D.O."/>
            <person name="Powell A.J."/>
            <person name="Tsang A."/>
            <person name="Grigoriev I.V."/>
        </authorList>
    </citation>
    <scope>NUCLEOTIDE SEQUENCE [LARGE SCALE GENOMIC DNA]</scope>
    <source>
        <strain evidence="8 9">CBS 494.80</strain>
    </source>
</reference>
<dbReference type="Gene3D" id="3.30.1360.120">
    <property type="entry name" value="Probable tRNA modification gtpase trme, domain 1"/>
    <property type="match status" value="1"/>
</dbReference>
<gene>
    <name evidence="8" type="ORF">VTL71DRAFT_515</name>
</gene>
<evidence type="ECO:0000256" key="1">
    <source>
        <dbReference type="ARBA" id="ARBA00004305"/>
    </source>
</evidence>
<proteinExistence type="inferred from homology"/>
<evidence type="ECO:0000259" key="7">
    <source>
        <dbReference type="Pfam" id="PF25455"/>
    </source>
</evidence>
<dbReference type="PANTHER" id="PTHR22602:SF0">
    <property type="entry name" value="TRANSFERASE CAF17, MITOCHONDRIAL-RELATED"/>
    <property type="match status" value="1"/>
</dbReference>
<organism evidence="8 9">
    <name type="scientific">Oculimacula yallundae</name>
    <dbReference type="NCBI Taxonomy" id="86028"/>
    <lineage>
        <taxon>Eukaryota</taxon>
        <taxon>Fungi</taxon>
        <taxon>Dikarya</taxon>
        <taxon>Ascomycota</taxon>
        <taxon>Pezizomycotina</taxon>
        <taxon>Leotiomycetes</taxon>
        <taxon>Helotiales</taxon>
        <taxon>Ploettnerulaceae</taxon>
        <taxon>Oculimacula</taxon>
    </lineage>
</organism>
<dbReference type="Pfam" id="PF25455">
    <property type="entry name" value="Beta-barrel_CAF17_C"/>
    <property type="match status" value="1"/>
</dbReference>
<protein>
    <recommendedName>
        <fullName evidence="5">Iron-sulfur cluster assembly factor IBA57 homolog, mitochondrial</fullName>
    </recommendedName>
</protein>
<evidence type="ECO:0000256" key="2">
    <source>
        <dbReference type="ARBA" id="ARBA00022946"/>
    </source>
</evidence>
<keyword evidence="2" id="KW-0809">Transit peptide</keyword>
<comment type="subcellular location">
    <subcellularLocation>
        <location evidence="1">Mitochondrion matrix</location>
    </subcellularLocation>
</comment>
<dbReference type="NCBIfam" id="TIGR03317">
    <property type="entry name" value="ygfZ_signature"/>
    <property type="match status" value="1"/>
</dbReference>
<feature type="compositionally biased region" description="Low complexity" evidence="6">
    <location>
        <begin position="30"/>
        <end position="42"/>
    </location>
</feature>
<dbReference type="InterPro" id="IPR017703">
    <property type="entry name" value="YgfZ/GCV_T_CS"/>
</dbReference>
<dbReference type="EMBL" id="JAZHXI010000001">
    <property type="protein sequence ID" value="KAL2075572.1"/>
    <property type="molecule type" value="Genomic_DNA"/>
</dbReference>